<feature type="signal peptide" evidence="1">
    <location>
        <begin position="1"/>
        <end position="26"/>
    </location>
</feature>
<dbReference type="RefSeq" id="WP_261186926.1">
    <property type="nucleotide sequence ID" value="NZ_JAXBLV010000110.1"/>
</dbReference>
<evidence type="ECO:0008006" key="4">
    <source>
        <dbReference type="Google" id="ProtNLM"/>
    </source>
</evidence>
<gene>
    <name evidence="2" type="ORF">R5W23_000321</name>
</gene>
<keyword evidence="3" id="KW-1185">Reference proteome</keyword>
<dbReference type="EMBL" id="JAXBLV010000110">
    <property type="protein sequence ID" value="MDY3559330.1"/>
    <property type="molecule type" value="Genomic_DNA"/>
</dbReference>
<protein>
    <recommendedName>
        <fullName evidence="4">DUF4252 domain-containing protein</fullName>
    </recommendedName>
</protein>
<comment type="caution">
    <text evidence="2">The sequence shown here is derived from an EMBL/GenBank/DDBJ whole genome shotgun (WGS) entry which is preliminary data.</text>
</comment>
<proteinExistence type="predicted"/>
<evidence type="ECO:0000256" key="1">
    <source>
        <dbReference type="SAM" id="SignalP"/>
    </source>
</evidence>
<organism evidence="2 3">
    <name type="scientific">Gemmata algarum</name>
    <dbReference type="NCBI Taxonomy" id="2975278"/>
    <lineage>
        <taxon>Bacteria</taxon>
        <taxon>Pseudomonadati</taxon>
        <taxon>Planctomycetota</taxon>
        <taxon>Planctomycetia</taxon>
        <taxon>Gemmatales</taxon>
        <taxon>Gemmataceae</taxon>
        <taxon>Gemmata</taxon>
    </lineage>
</organism>
<dbReference type="Proteomes" id="UP001272242">
    <property type="component" value="Unassembled WGS sequence"/>
</dbReference>
<keyword evidence="1" id="KW-0732">Signal</keyword>
<sequence>MIHRRTSFRCASALAALALSAVLLQAQPAGQPYTSTEGRYTAKFPGTPKVTNQTARSALGDLKINVATYAASDANVYLVSYTDFPVAAAKAENRKTLFDGVRDALKAKGTVSEKEIEFGPDKLPGREVTVDRDKDQQRIKVRAVLRDNRLYQVAVIGTAEFVGGKDAAAFLDSLDLTK</sequence>
<accession>A0ABU5EVX6</accession>
<name>A0ABU5EVX6_9BACT</name>
<evidence type="ECO:0000313" key="3">
    <source>
        <dbReference type="Proteomes" id="UP001272242"/>
    </source>
</evidence>
<evidence type="ECO:0000313" key="2">
    <source>
        <dbReference type="EMBL" id="MDY3559330.1"/>
    </source>
</evidence>
<feature type="chain" id="PRO_5047063311" description="DUF4252 domain-containing protein" evidence="1">
    <location>
        <begin position="27"/>
        <end position="178"/>
    </location>
</feature>
<reference evidence="3" key="1">
    <citation type="journal article" date="2023" name="Mar. Drugs">
        <title>Gemmata algarum, a Novel Planctomycete Isolated from an Algal Mat, Displays Antimicrobial Activity.</title>
        <authorList>
            <person name="Kumar G."/>
            <person name="Kallscheuer N."/>
            <person name="Kashif M."/>
            <person name="Ahamad S."/>
            <person name="Jagadeeshwari U."/>
            <person name="Pannikurungottu S."/>
            <person name="Haufschild T."/>
            <person name="Kabuu M."/>
            <person name="Sasikala C."/>
            <person name="Jogler C."/>
            <person name="Ramana C."/>
        </authorList>
    </citation>
    <scope>NUCLEOTIDE SEQUENCE [LARGE SCALE GENOMIC DNA]</scope>
    <source>
        <strain evidence="3">JC673</strain>
    </source>
</reference>